<feature type="compositionally biased region" description="Low complexity" evidence="1">
    <location>
        <begin position="290"/>
        <end position="299"/>
    </location>
</feature>
<dbReference type="RefSeq" id="WP_263123433.1">
    <property type="nucleotide sequence ID" value="NZ_CP106753.1"/>
</dbReference>
<name>A0ABY6DIR7_9NEIS</name>
<protein>
    <submittedName>
        <fullName evidence="2">Uncharacterized protein</fullName>
    </submittedName>
</protein>
<dbReference type="EMBL" id="CP106753">
    <property type="protein sequence ID" value="UXY14133.1"/>
    <property type="molecule type" value="Genomic_DNA"/>
</dbReference>
<feature type="region of interest" description="Disordered" evidence="1">
    <location>
        <begin position="268"/>
        <end position="328"/>
    </location>
</feature>
<evidence type="ECO:0000313" key="2">
    <source>
        <dbReference type="EMBL" id="UXY14133.1"/>
    </source>
</evidence>
<gene>
    <name evidence="2" type="ORF">N8I74_12470</name>
</gene>
<keyword evidence="3" id="KW-1185">Reference proteome</keyword>
<proteinExistence type="predicted"/>
<reference evidence="2" key="1">
    <citation type="submission" date="2022-10" db="EMBL/GenBank/DDBJ databases">
        <title>Chitiniphilus purpureus sp. nov., a novel chitin-degrading bacterium isolated from crawfish pond sediment.</title>
        <authorList>
            <person name="Li K."/>
        </authorList>
    </citation>
    <scope>NUCLEOTIDE SEQUENCE</scope>
    <source>
        <strain evidence="2">CD1</strain>
    </source>
</reference>
<evidence type="ECO:0000256" key="1">
    <source>
        <dbReference type="SAM" id="MobiDB-lite"/>
    </source>
</evidence>
<accession>A0ABY6DIR7</accession>
<organism evidence="2 3">
    <name type="scientific">Chitiniphilus purpureus</name>
    <dbReference type="NCBI Taxonomy" id="2981137"/>
    <lineage>
        <taxon>Bacteria</taxon>
        <taxon>Pseudomonadati</taxon>
        <taxon>Pseudomonadota</taxon>
        <taxon>Betaproteobacteria</taxon>
        <taxon>Neisseriales</taxon>
        <taxon>Chitinibacteraceae</taxon>
        <taxon>Chitiniphilus</taxon>
    </lineage>
</organism>
<evidence type="ECO:0000313" key="3">
    <source>
        <dbReference type="Proteomes" id="UP001061302"/>
    </source>
</evidence>
<sequence>MDSGGNQGAGGARRPIIQNGMLSWVAPQHPRVGQPVVPFSGQGHRLDQTHGDRHGPLSHQNIGFLRSLADQQQPRYLGMRHTTEQADRVDSARQGGVQRPGFYGDAYSLVPKTTQQRNDEAMMQRFPQLFRGKADLLKSPGFSGSDQEFNRAVEQGIRNSVNWDLARAPGHTVAQRVQHLGDNTQFALVDMGRQPGMRTDATYGASTPSFGKTNVPPGQVFREIGTSGQQLLSEMPHGLRTDRPFSRHNGFEVTESLVSAFGRRINSALDQMRPPTPSRDSPAQRRERMAAAAELRMLQSQSRGRPALREQQHEQVQTLQDIVRAPTR</sequence>
<dbReference type="Proteomes" id="UP001061302">
    <property type="component" value="Chromosome"/>
</dbReference>